<evidence type="ECO:0000313" key="2">
    <source>
        <dbReference type="Proteomes" id="UP000053825"/>
    </source>
</evidence>
<gene>
    <name evidence="1" type="ORF">WH47_10775</name>
</gene>
<keyword evidence="2" id="KW-1185">Reference proteome</keyword>
<dbReference type="AlphaFoldDB" id="A0A0L7QMF5"/>
<name>A0A0L7QMF5_9HYME</name>
<proteinExistence type="predicted"/>
<dbReference type="Proteomes" id="UP000053825">
    <property type="component" value="Unassembled WGS sequence"/>
</dbReference>
<sequence length="131" mass="15177">VKYLGLTLNSRWRFGAHFDLLVPRVDKAALRRLLPNLGGPEERVRGLYVGVVRSMTLHGSPVWARDLTANMLRHVERKLAVRVARARIARRPTRRRQLWRGLYRLTSWRRGTPTYMGVTNNSVGRGWPHLS</sequence>
<evidence type="ECO:0008006" key="3">
    <source>
        <dbReference type="Google" id="ProtNLM"/>
    </source>
</evidence>
<organism evidence="1 2">
    <name type="scientific">Habropoda laboriosa</name>
    <dbReference type="NCBI Taxonomy" id="597456"/>
    <lineage>
        <taxon>Eukaryota</taxon>
        <taxon>Metazoa</taxon>
        <taxon>Ecdysozoa</taxon>
        <taxon>Arthropoda</taxon>
        <taxon>Hexapoda</taxon>
        <taxon>Insecta</taxon>
        <taxon>Pterygota</taxon>
        <taxon>Neoptera</taxon>
        <taxon>Endopterygota</taxon>
        <taxon>Hymenoptera</taxon>
        <taxon>Apocrita</taxon>
        <taxon>Aculeata</taxon>
        <taxon>Apoidea</taxon>
        <taxon>Anthophila</taxon>
        <taxon>Apidae</taxon>
        <taxon>Habropoda</taxon>
    </lineage>
</organism>
<reference evidence="1 2" key="1">
    <citation type="submission" date="2015-07" db="EMBL/GenBank/DDBJ databases">
        <title>The genome of Habropoda laboriosa.</title>
        <authorList>
            <person name="Pan H."/>
            <person name="Kapheim K."/>
        </authorList>
    </citation>
    <scope>NUCLEOTIDE SEQUENCE [LARGE SCALE GENOMIC DNA]</scope>
    <source>
        <strain evidence="1">0110345459</strain>
    </source>
</reference>
<evidence type="ECO:0000313" key="1">
    <source>
        <dbReference type="EMBL" id="KOC59807.1"/>
    </source>
</evidence>
<dbReference type="EMBL" id="KQ414890">
    <property type="protein sequence ID" value="KOC59807.1"/>
    <property type="molecule type" value="Genomic_DNA"/>
</dbReference>
<dbReference type="STRING" id="597456.A0A0L7QMF5"/>
<feature type="non-terminal residue" evidence="1">
    <location>
        <position position="1"/>
    </location>
</feature>
<protein>
    <recommendedName>
        <fullName evidence="3">RNA-directed DNA polymerase from mobile element jockey</fullName>
    </recommendedName>
</protein>
<accession>A0A0L7QMF5</accession>